<dbReference type="AlphaFoldDB" id="A0A9P9F2E7"/>
<dbReference type="Gene3D" id="2.60.120.260">
    <property type="entry name" value="Galactose-binding domain-like"/>
    <property type="match status" value="1"/>
</dbReference>
<evidence type="ECO:0000313" key="3">
    <source>
        <dbReference type="Proteomes" id="UP000717696"/>
    </source>
</evidence>
<dbReference type="Pfam" id="PF17132">
    <property type="entry name" value="Glyco_hydro_106"/>
    <property type="match status" value="1"/>
</dbReference>
<name>A0A9P9F2E7_9HYPO</name>
<organism evidence="2 3">
    <name type="scientific">Dactylonectria estremocensis</name>
    <dbReference type="NCBI Taxonomy" id="1079267"/>
    <lineage>
        <taxon>Eukaryota</taxon>
        <taxon>Fungi</taxon>
        <taxon>Dikarya</taxon>
        <taxon>Ascomycota</taxon>
        <taxon>Pezizomycotina</taxon>
        <taxon>Sordariomycetes</taxon>
        <taxon>Hypocreomycetidae</taxon>
        <taxon>Hypocreales</taxon>
        <taxon>Nectriaceae</taxon>
        <taxon>Dactylonectria</taxon>
    </lineage>
</organism>
<keyword evidence="3" id="KW-1185">Reference proteome</keyword>
<sequence length="1002" mass="109936">MRLSLLVASASVLTAVAVSDSSVLPGFSSPTSDYRPLFRYWQVLPDASVDITNVASDFRALKEVGAGGLQFLPFYNYGFGDPSAFPANTWDEYGFGTPAFKQVFVNSLKAAKNNGLRFDFSLGASQGQGAPVEPLTRGLAMQLVYGEVTVRGGKVFKGPLPKAHPEFNFLGGFMHEQEKFGADRLVAVVAAGVKSVIPGQGSLSNVVLDESTLVDLSDSVVNGRLTWKAPSGHSNYTLFALYEQYTNQRSCNGVAKPDSAIANGSWITDHFSADGAKLVTQFWEENLLDADVKKLLKSVGQHTWEDSMEMQAALWWTPDFIKRFKKSRGYSPVKYLPFMFHQSNAYSLYSPPYNTTYALTSAAPGQDKYLQDYRKTLNEGYMEYLEAYNAWAASLGMTHSCQVAYSLPLDMSGDVPLVDVPELESLGFPTIDDSLQFVGGAHLGGRNVISTEIGAVQTGGYSQSLPSLVNLFRDAFAGGVNAMMLHGMQYGGEYNATWPGWTPFQYVYSELWSPRQPAWTHMNHTMAYTARNQVVLQAGTVRRDVAFYLYKQPWSRGVYYDGADLRAKGFTHEYLGPTNLASRQATVSDKLLAPDGPAYRALVFWNQTYISPEASKKVLQFAKQGLPILVHGGLPNTTIGTAGQKTVTQNMAHLLKFSNVKVVKDKNSLVVALQALGVEPRVSVGPKESSGNLYSVWRSSKNTELVYLYNKGSAASYDLTFDVAKNKVPFYLDTWTGEQRRWLYYKRSSTGTTLSITLKEMQTAIFAFATQKEGTYVVSQSANVEKLQLGQKNEIVALINDTNSATLTRSDGKKVKVPRLEGEQSPLKLNVGPWDLTLESWVPSSDPSVSRSSIEVLRLGSQKTLVPWSKMPAVQNASGVGIYTASFTLSQSTLLKLDQTATLINFGPVLNTLRAWVNGKELPAVDISDAEVDISKFIVKGKNTVKVEVSSTLFNAVKARVDWVKNLGGGPAAPTFYTAADWQAYGLVGPVHVRTLRKVVVK</sequence>
<feature type="chain" id="PRO_5040319255" description="Secreted protein" evidence="1">
    <location>
        <begin position="22"/>
        <end position="1002"/>
    </location>
</feature>
<dbReference type="InterPro" id="IPR053161">
    <property type="entry name" value="Ulvan_degrading_GH"/>
</dbReference>
<protein>
    <recommendedName>
        <fullName evidence="4">Secreted protein</fullName>
    </recommendedName>
</protein>
<gene>
    <name evidence="2" type="ORF">B0J13DRAFT_661219</name>
</gene>
<dbReference type="PANTHER" id="PTHR36848:SF2">
    <property type="entry name" value="SECRETED PROTEIN"/>
    <property type="match status" value="1"/>
</dbReference>
<evidence type="ECO:0000256" key="1">
    <source>
        <dbReference type="SAM" id="SignalP"/>
    </source>
</evidence>
<dbReference type="EMBL" id="JAGMUU010000006">
    <property type="protein sequence ID" value="KAH7150339.1"/>
    <property type="molecule type" value="Genomic_DNA"/>
</dbReference>
<dbReference type="OrthoDB" id="2588159at2759"/>
<dbReference type="PANTHER" id="PTHR36848">
    <property type="entry name" value="DNA-BINDING PROTEIN (PUTATIVE SECRETED PROTEIN)-RELATED"/>
    <property type="match status" value="1"/>
</dbReference>
<keyword evidence="1" id="KW-0732">Signal</keyword>
<evidence type="ECO:0008006" key="4">
    <source>
        <dbReference type="Google" id="ProtNLM"/>
    </source>
</evidence>
<feature type="signal peptide" evidence="1">
    <location>
        <begin position="1"/>
        <end position="21"/>
    </location>
</feature>
<accession>A0A9P9F2E7</accession>
<comment type="caution">
    <text evidence="2">The sequence shown here is derived from an EMBL/GenBank/DDBJ whole genome shotgun (WGS) entry which is preliminary data.</text>
</comment>
<evidence type="ECO:0000313" key="2">
    <source>
        <dbReference type="EMBL" id="KAH7150339.1"/>
    </source>
</evidence>
<dbReference type="InterPro" id="IPR008979">
    <property type="entry name" value="Galactose-bd-like_sf"/>
</dbReference>
<reference evidence="2" key="1">
    <citation type="journal article" date="2021" name="Nat. Commun.">
        <title>Genetic determinants of endophytism in the Arabidopsis root mycobiome.</title>
        <authorList>
            <person name="Mesny F."/>
            <person name="Miyauchi S."/>
            <person name="Thiergart T."/>
            <person name="Pickel B."/>
            <person name="Atanasova L."/>
            <person name="Karlsson M."/>
            <person name="Huettel B."/>
            <person name="Barry K.W."/>
            <person name="Haridas S."/>
            <person name="Chen C."/>
            <person name="Bauer D."/>
            <person name="Andreopoulos W."/>
            <person name="Pangilinan J."/>
            <person name="LaButti K."/>
            <person name="Riley R."/>
            <person name="Lipzen A."/>
            <person name="Clum A."/>
            <person name="Drula E."/>
            <person name="Henrissat B."/>
            <person name="Kohler A."/>
            <person name="Grigoriev I.V."/>
            <person name="Martin F.M."/>
            <person name="Hacquard S."/>
        </authorList>
    </citation>
    <scope>NUCLEOTIDE SEQUENCE</scope>
    <source>
        <strain evidence="2">MPI-CAGE-AT-0021</strain>
    </source>
</reference>
<proteinExistence type="predicted"/>
<dbReference type="SUPFAM" id="SSF49785">
    <property type="entry name" value="Galactose-binding domain-like"/>
    <property type="match status" value="1"/>
</dbReference>
<dbReference type="Proteomes" id="UP000717696">
    <property type="component" value="Unassembled WGS sequence"/>
</dbReference>